<feature type="transmembrane region" description="Helical" evidence="10">
    <location>
        <begin position="64"/>
        <end position="88"/>
    </location>
</feature>
<comment type="similarity">
    <text evidence="9">Belongs to the G-protein coupled receptor 1 family.</text>
</comment>
<dbReference type="PANTHER" id="PTHR24228">
    <property type="entry name" value="B2 BRADYKININ RECEPTOR/ANGIOTENSIN II RECEPTOR"/>
    <property type="match status" value="1"/>
</dbReference>
<dbReference type="EMBL" id="KX018855">
    <property type="protein sequence ID" value="ANO39016.1"/>
    <property type="molecule type" value="mRNA"/>
</dbReference>
<keyword evidence="7 9" id="KW-0675">Receptor</keyword>
<reference evidence="12" key="1">
    <citation type="journal article" date="2016" name="PLoS Biol.">
        <title>GPCRs Direct Germline Development and Somatic Gonad Function in Planarians.</title>
        <authorList>
            <person name="Saberi A."/>
            <person name="Jamal A."/>
            <person name="Beets I."/>
            <person name="Schoofs L."/>
            <person name="Newmark P.A."/>
        </authorList>
    </citation>
    <scope>NUCLEOTIDE SEQUENCE</scope>
</reference>
<evidence type="ECO:0000313" key="12">
    <source>
        <dbReference type="EMBL" id="ANO39016.1"/>
    </source>
</evidence>
<feature type="transmembrane region" description="Helical" evidence="10">
    <location>
        <begin position="22"/>
        <end position="43"/>
    </location>
</feature>
<comment type="subcellular location">
    <subcellularLocation>
        <location evidence="1">Cell membrane</location>
        <topology evidence="1">Multi-pass membrane protein</topology>
    </subcellularLocation>
</comment>
<evidence type="ECO:0000256" key="4">
    <source>
        <dbReference type="ARBA" id="ARBA00022989"/>
    </source>
</evidence>
<evidence type="ECO:0000256" key="8">
    <source>
        <dbReference type="ARBA" id="ARBA00023224"/>
    </source>
</evidence>
<evidence type="ECO:0000256" key="9">
    <source>
        <dbReference type="RuleBase" id="RU000688"/>
    </source>
</evidence>
<keyword evidence="3 9" id="KW-0812">Transmembrane</keyword>
<evidence type="ECO:0000256" key="6">
    <source>
        <dbReference type="ARBA" id="ARBA00023136"/>
    </source>
</evidence>
<dbReference type="AlphaFoldDB" id="A0A193KUI0"/>
<dbReference type="PROSITE" id="PS00237">
    <property type="entry name" value="G_PROTEIN_RECEP_F1_1"/>
    <property type="match status" value="1"/>
</dbReference>
<feature type="transmembrane region" description="Helical" evidence="10">
    <location>
        <begin position="159"/>
        <end position="180"/>
    </location>
</feature>
<evidence type="ECO:0000256" key="7">
    <source>
        <dbReference type="ARBA" id="ARBA00023170"/>
    </source>
</evidence>
<keyword evidence="6 10" id="KW-0472">Membrane</keyword>
<evidence type="ECO:0000256" key="5">
    <source>
        <dbReference type="ARBA" id="ARBA00023040"/>
    </source>
</evidence>
<keyword evidence="5 9" id="KW-0297">G-protein coupled receptor</keyword>
<evidence type="ECO:0000256" key="1">
    <source>
        <dbReference type="ARBA" id="ARBA00004651"/>
    </source>
</evidence>
<feature type="transmembrane region" description="Helical" evidence="10">
    <location>
        <begin position="108"/>
        <end position="135"/>
    </location>
</feature>
<protein>
    <submittedName>
        <fullName evidence="12">GCR038</fullName>
    </submittedName>
</protein>
<evidence type="ECO:0000259" key="11">
    <source>
        <dbReference type="PROSITE" id="PS50262"/>
    </source>
</evidence>
<dbReference type="Gene3D" id="1.20.1070.10">
    <property type="entry name" value="Rhodopsin 7-helix transmembrane proteins"/>
    <property type="match status" value="1"/>
</dbReference>
<evidence type="ECO:0000256" key="10">
    <source>
        <dbReference type="SAM" id="Phobius"/>
    </source>
</evidence>
<dbReference type="Pfam" id="PF00001">
    <property type="entry name" value="7tm_1"/>
    <property type="match status" value="1"/>
</dbReference>
<name>A0A193KUI0_SCHMD</name>
<keyword evidence="4 10" id="KW-1133">Transmembrane helix</keyword>
<dbReference type="GO" id="GO:0004930">
    <property type="term" value="F:G protein-coupled receptor activity"/>
    <property type="evidence" value="ECO:0007669"/>
    <property type="project" value="UniProtKB-KW"/>
</dbReference>
<keyword evidence="8 9" id="KW-0807">Transducer</keyword>
<dbReference type="SUPFAM" id="SSF81321">
    <property type="entry name" value="Family A G protein-coupled receptor-like"/>
    <property type="match status" value="1"/>
</dbReference>
<evidence type="ECO:0000256" key="3">
    <source>
        <dbReference type="ARBA" id="ARBA00022692"/>
    </source>
</evidence>
<dbReference type="OrthoDB" id="10044919at2759"/>
<organism evidence="12">
    <name type="scientific">Schmidtea mediterranea</name>
    <name type="common">Freshwater planarian flatworm</name>
    <dbReference type="NCBI Taxonomy" id="79327"/>
    <lineage>
        <taxon>Eukaryota</taxon>
        <taxon>Metazoa</taxon>
        <taxon>Spiralia</taxon>
        <taxon>Lophotrochozoa</taxon>
        <taxon>Platyhelminthes</taxon>
        <taxon>Rhabditophora</taxon>
        <taxon>Seriata</taxon>
        <taxon>Tricladida</taxon>
        <taxon>Continenticola</taxon>
        <taxon>Geoplanoidea</taxon>
        <taxon>Dugesiidae</taxon>
        <taxon>Schmidtea</taxon>
    </lineage>
</organism>
<dbReference type="InterPro" id="IPR000276">
    <property type="entry name" value="GPCR_Rhodpsn"/>
</dbReference>
<dbReference type="CDD" id="cd00637">
    <property type="entry name" value="7tm_classA_rhodopsin-like"/>
    <property type="match status" value="1"/>
</dbReference>
<dbReference type="PROSITE" id="PS50262">
    <property type="entry name" value="G_PROTEIN_RECEP_F1_2"/>
    <property type="match status" value="1"/>
</dbReference>
<feature type="domain" description="G-protein coupled receptors family 1 profile" evidence="11">
    <location>
        <begin position="1"/>
        <end position="212"/>
    </location>
</feature>
<dbReference type="PRINTS" id="PR00237">
    <property type="entry name" value="GPCRRHODOPSN"/>
</dbReference>
<dbReference type="InterPro" id="IPR017452">
    <property type="entry name" value="GPCR_Rhodpsn_7TM"/>
</dbReference>
<sequence>MSIVGLLEGEVFFIDKTGLCKFIGSTCLTACICSLLTISSVGINRYIFIVKNNIYRKLFTRRSCYLLCVILWVISFLLNMPNFVGWGGHTFDRKTLSCIYDRMADPSFTLFFAGFIVSLPVIVTSFCYIRIYLFWRKVSVKIAKMSKSSQSTQLNSMKLARMLFLLFFIYVICWTPYAIVANADRHNTYSEIVHIFSVTSAHLNSSINPILYGVTNLQFRSAYIRLLRKMFCLKKAEKGSGNLTETNHVF</sequence>
<dbReference type="PANTHER" id="PTHR24228:SF75">
    <property type="entry name" value="G-PROTEIN COUPLED RECEPTORS FAMILY 1 PROFILE DOMAIN-CONTAINING PROTEIN"/>
    <property type="match status" value="1"/>
</dbReference>
<proteinExistence type="evidence at transcript level"/>
<keyword evidence="2" id="KW-1003">Cell membrane</keyword>
<dbReference type="GO" id="GO:0005886">
    <property type="term" value="C:plasma membrane"/>
    <property type="evidence" value="ECO:0007669"/>
    <property type="project" value="UniProtKB-SubCell"/>
</dbReference>
<accession>A0A193KUI0</accession>
<gene>
    <name evidence="12" type="primary">gcr038</name>
</gene>
<evidence type="ECO:0000256" key="2">
    <source>
        <dbReference type="ARBA" id="ARBA00022475"/>
    </source>
</evidence>